<feature type="compositionally biased region" description="Polar residues" evidence="8">
    <location>
        <begin position="588"/>
        <end position="603"/>
    </location>
</feature>
<comment type="subcellular location">
    <subcellularLocation>
        <location evidence="1">Nucleus</location>
    </subcellularLocation>
</comment>
<dbReference type="GO" id="GO:0006511">
    <property type="term" value="P:ubiquitin-dependent protein catabolic process"/>
    <property type="evidence" value="ECO:0007669"/>
    <property type="project" value="TreeGrafter"/>
</dbReference>
<dbReference type="CDD" id="cd16620">
    <property type="entry name" value="vRING-HC-C4C4_RBBP6"/>
    <property type="match status" value="1"/>
</dbReference>
<dbReference type="FunFam" id="4.10.60.10:FF:000005">
    <property type="entry name" value="E3 ubiquitin-protein ligase RBBP6"/>
    <property type="match status" value="1"/>
</dbReference>
<feature type="domain" description="DWNN" evidence="10">
    <location>
        <begin position="5"/>
        <end position="78"/>
    </location>
</feature>
<dbReference type="InterPro" id="IPR025829">
    <property type="entry name" value="Zn_knuckle_CX2CX3GHX4C"/>
</dbReference>
<evidence type="ECO:0000256" key="8">
    <source>
        <dbReference type="SAM" id="MobiDB-lite"/>
    </source>
</evidence>
<dbReference type="Gene3D" id="3.10.20.90">
    <property type="entry name" value="Phosphatidylinositol 3-kinase Catalytic Subunit, Chain A, domain 1"/>
    <property type="match status" value="1"/>
</dbReference>
<dbReference type="AlphaFoldDB" id="A0A8K0XMY9"/>
<evidence type="ECO:0000256" key="5">
    <source>
        <dbReference type="ARBA" id="ARBA00022833"/>
    </source>
</evidence>
<evidence type="ECO:0000256" key="3">
    <source>
        <dbReference type="ARBA" id="ARBA00022723"/>
    </source>
</evidence>
<keyword evidence="3" id="KW-0479">Metal-binding</keyword>
<dbReference type="GO" id="GO:0061630">
    <property type="term" value="F:ubiquitin protein ligase activity"/>
    <property type="evidence" value="ECO:0007669"/>
    <property type="project" value="InterPro"/>
</dbReference>
<dbReference type="PROSITE" id="PS50158">
    <property type="entry name" value="ZF_CCHC"/>
    <property type="match status" value="1"/>
</dbReference>
<dbReference type="InterPro" id="IPR014891">
    <property type="entry name" value="DWNN_domain"/>
</dbReference>
<evidence type="ECO:0000256" key="1">
    <source>
        <dbReference type="ARBA" id="ARBA00004123"/>
    </source>
</evidence>
<dbReference type="PROSITE" id="PS51282">
    <property type="entry name" value="DWNN"/>
    <property type="match status" value="1"/>
</dbReference>
<sequence>MASLVFYKFKSRKDESRVTFDGTGISVFDLKKEIILANNLGKANDFDLVILDPSSNEEYTNDSTIIPRASSVVVKRVFAKPGKGKAAMYISGAGASSSAGPSDPKTGSSGGPSQTNWHRGNITKRFDGREEPPKEASKPAAPAVTIQPSNITKEDEAAAMAAMFQAQTANWEETQEKMSQLVSRLSAFLVYSSSVILMNFVCTLRLPVCCIFFFAYSAQRIYTNPRGGAPGGRGGKPFTPHHHQPERPLPPSYVCYRCGQKGHWIQDCPTNNDRDYDNRPRIKRTTGIPRSFLKAVDNPSTGPLGQGVMVTPEGGYVVAQPDSASWQKQVARVKGLSEADIRDRTPSDPSLACPIDHKLFKDAKKTPCCGTLYCEECIESHLLERDFICPNCGRKIASLDKLIIDKPMRTRVHDYIDKEIEKSRQQESSASDENKTASGSTAGNANDPSYADGQDQDFYLDQQPNADYDVSQMVAASIPQLQAQISQITVMLNNPSLPPHVRQQTEMKHRQLQIELQQAQMAAALIQASNVAAAFNIQQGQQQQQQQHQQQQQINVGQQQQQYGMGMMGGGGMPLQHQQQHHHHQNQWTNPFPNQQPAGQDSAYQRLPLNNRRRNLKRERPSDFLEVAGNDQGVGKMPRHWE</sequence>
<evidence type="ECO:0000259" key="10">
    <source>
        <dbReference type="PROSITE" id="PS51282"/>
    </source>
</evidence>
<dbReference type="InterPro" id="IPR036875">
    <property type="entry name" value="Znf_CCHC_sf"/>
</dbReference>
<dbReference type="GO" id="GO:0008270">
    <property type="term" value="F:zinc ion binding"/>
    <property type="evidence" value="ECO:0007669"/>
    <property type="project" value="UniProtKB-KW"/>
</dbReference>
<dbReference type="SUPFAM" id="SSF57850">
    <property type="entry name" value="RING/U-box"/>
    <property type="match status" value="1"/>
</dbReference>
<evidence type="ECO:0000259" key="9">
    <source>
        <dbReference type="PROSITE" id="PS50158"/>
    </source>
</evidence>
<name>A0A8K0XMY9_9AGAR</name>
<organism evidence="11 12">
    <name type="scientific">Cristinia sonorae</name>
    <dbReference type="NCBI Taxonomy" id="1940300"/>
    <lineage>
        <taxon>Eukaryota</taxon>
        <taxon>Fungi</taxon>
        <taxon>Dikarya</taxon>
        <taxon>Basidiomycota</taxon>
        <taxon>Agaricomycotina</taxon>
        <taxon>Agaricomycetes</taxon>
        <taxon>Agaricomycetidae</taxon>
        <taxon>Agaricales</taxon>
        <taxon>Pleurotineae</taxon>
        <taxon>Stephanosporaceae</taxon>
        <taxon>Cristinia</taxon>
    </lineage>
</organism>
<feature type="compositionally biased region" description="Polar residues" evidence="8">
    <location>
        <begin position="105"/>
        <end position="118"/>
    </location>
</feature>
<dbReference type="PANTHER" id="PTHR15439:SF0">
    <property type="entry name" value="CELL DIVISION CYCLE AND APOPTOSIS REGULATOR PROTEIN 1-RELATED"/>
    <property type="match status" value="1"/>
</dbReference>
<dbReference type="SUPFAM" id="SSF57756">
    <property type="entry name" value="Retrovirus zinc finger-like domains"/>
    <property type="match status" value="1"/>
</dbReference>
<dbReference type="Pfam" id="PF08783">
    <property type="entry name" value="DWNN"/>
    <property type="match status" value="1"/>
</dbReference>
<accession>A0A8K0XMY9</accession>
<protein>
    <submittedName>
        <fullName evidence="11">DWNN domain-containing protein</fullName>
    </submittedName>
</protein>
<dbReference type="GO" id="GO:0006397">
    <property type="term" value="P:mRNA processing"/>
    <property type="evidence" value="ECO:0007669"/>
    <property type="project" value="UniProtKB-KW"/>
</dbReference>
<keyword evidence="2" id="KW-0507">mRNA processing</keyword>
<dbReference type="Gene3D" id="4.10.60.10">
    <property type="entry name" value="Zinc finger, CCHC-type"/>
    <property type="match status" value="1"/>
</dbReference>
<evidence type="ECO:0000256" key="6">
    <source>
        <dbReference type="ARBA" id="ARBA00023242"/>
    </source>
</evidence>
<dbReference type="OrthoDB" id="106784at2759"/>
<evidence type="ECO:0000313" key="12">
    <source>
        <dbReference type="Proteomes" id="UP000813824"/>
    </source>
</evidence>
<dbReference type="Pfam" id="PF13696">
    <property type="entry name" value="zf-CCHC_2"/>
    <property type="match status" value="1"/>
</dbReference>
<feature type="region of interest" description="Disordered" evidence="8">
    <location>
        <begin position="548"/>
        <end position="642"/>
    </location>
</feature>
<dbReference type="GO" id="GO:0016567">
    <property type="term" value="P:protein ubiquitination"/>
    <property type="evidence" value="ECO:0007669"/>
    <property type="project" value="InterPro"/>
</dbReference>
<evidence type="ECO:0000256" key="2">
    <source>
        <dbReference type="ARBA" id="ARBA00022664"/>
    </source>
</evidence>
<dbReference type="GO" id="GO:0005634">
    <property type="term" value="C:nucleus"/>
    <property type="evidence" value="ECO:0007669"/>
    <property type="project" value="UniProtKB-SubCell"/>
</dbReference>
<dbReference type="SMART" id="SM00343">
    <property type="entry name" value="ZnF_C2HC"/>
    <property type="match status" value="1"/>
</dbReference>
<dbReference type="EMBL" id="JAEVFJ010000029">
    <property type="protein sequence ID" value="KAH8093273.1"/>
    <property type="molecule type" value="Genomic_DNA"/>
</dbReference>
<proteinExistence type="predicted"/>
<dbReference type="Proteomes" id="UP000813824">
    <property type="component" value="Unassembled WGS sequence"/>
</dbReference>
<comment type="caution">
    <text evidence="11">The sequence shown here is derived from an EMBL/GenBank/DDBJ whole genome shotgun (WGS) entry which is preliminary data.</text>
</comment>
<keyword evidence="6" id="KW-0539">Nucleus</keyword>
<keyword evidence="4 7" id="KW-0863">Zinc-finger</keyword>
<evidence type="ECO:0000256" key="7">
    <source>
        <dbReference type="PROSITE-ProRule" id="PRU00047"/>
    </source>
</evidence>
<feature type="region of interest" description="Disordered" evidence="8">
    <location>
        <begin position="93"/>
        <end position="143"/>
    </location>
</feature>
<feature type="region of interest" description="Disordered" evidence="8">
    <location>
        <begin position="421"/>
        <end position="459"/>
    </location>
</feature>
<gene>
    <name evidence="11" type="ORF">BXZ70DRAFT_949733</name>
</gene>
<feature type="compositionally biased region" description="Basic and acidic residues" evidence="8">
    <location>
        <begin position="124"/>
        <end position="137"/>
    </location>
</feature>
<reference evidence="11" key="1">
    <citation type="journal article" date="2021" name="New Phytol.">
        <title>Evolutionary innovations through gain and loss of genes in the ectomycorrhizal Boletales.</title>
        <authorList>
            <person name="Wu G."/>
            <person name="Miyauchi S."/>
            <person name="Morin E."/>
            <person name="Kuo A."/>
            <person name="Drula E."/>
            <person name="Varga T."/>
            <person name="Kohler A."/>
            <person name="Feng B."/>
            <person name="Cao Y."/>
            <person name="Lipzen A."/>
            <person name="Daum C."/>
            <person name="Hundley H."/>
            <person name="Pangilinan J."/>
            <person name="Johnson J."/>
            <person name="Barry K."/>
            <person name="LaButti K."/>
            <person name="Ng V."/>
            <person name="Ahrendt S."/>
            <person name="Min B."/>
            <person name="Choi I.G."/>
            <person name="Park H."/>
            <person name="Plett J.M."/>
            <person name="Magnuson J."/>
            <person name="Spatafora J.W."/>
            <person name="Nagy L.G."/>
            <person name="Henrissat B."/>
            <person name="Grigoriev I.V."/>
            <person name="Yang Z.L."/>
            <person name="Xu J."/>
            <person name="Martin F.M."/>
        </authorList>
    </citation>
    <scope>NUCLEOTIDE SEQUENCE</scope>
    <source>
        <strain evidence="11">KKN 215</strain>
    </source>
</reference>
<dbReference type="SMART" id="SM01180">
    <property type="entry name" value="DWNN"/>
    <property type="match status" value="1"/>
</dbReference>
<dbReference type="GO" id="GO:0003676">
    <property type="term" value="F:nucleic acid binding"/>
    <property type="evidence" value="ECO:0007669"/>
    <property type="project" value="InterPro"/>
</dbReference>
<feature type="compositionally biased region" description="Polar residues" evidence="8">
    <location>
        <begin position="426"/>
        <end position="447"/>
    </location>
</feature>
<dbReference type="PANTHER" id="PTHR15439">
    <property type="entry name" value="RETINOBLASTOMA-BINDING PROTEIN 6"/>
    <property type="match status" value="1"/>
</dbReference>
<evidence type="ECO:0000313" key="11">
    <source>
        <dbReference type="EMBL" id="KAH8093273.1"/>
    </source>
</evidence>
<evidence type="ECO:0000256" key="4">
    <source>
        <dbReference type="ARBA" id="ARBA00022771"/>
    </source>
</evidence>
<dbReference type="Gene3D" id="3.30.40.10">
    <property type="entry name" value="Zinc/RING finger domain, C3HC4 (zinc finger)"/>
    <property type="match status" value="1"/>
</dbReference>
<dbReference type="InterPro" id="IPR001878">
    <property type="entry name" value="Znf_CCHC"/>
</dbReference>
<feature type="compositionally biased region" description="Low complexity" evidence="8">
    <location>
        <begin position="548"/>
        <end position="565"/>
    </location>
</feature>
<dbReference type="InterPro" id="IPR013083">
    <property type="entry name" value="Znf_RING/FYVE/PHD"/>
</dbReference>
<dbReference type="InterPro" id="IPR033489">
    <property type="entry name" value="RBBP6"/>
</dbReference>
<keyword evidence="12" id="KW-1185">Reference proteome</keyword>
<keyword evidence="5" id="KW-0862">Zinc</keyword>
<feature type="domain" description="CCHC-type" evidence="9">
    <location>
        <begin position="255"/>
        <end position="269"/>
    </location>
</feature>